<protein>
    <submittedName>
        <fullName evidence="1">1573_t:CDS:1</fullName>
    </submittedName>
</protein>
<name>A0ACA9MXL0_9GLOM</name>
<accession>A0ACA9MXL0</accession>
<reference evidence="1" key="1">
    <citation type="submission" date="2021-06" db="EMBL/GenBank/DDBJ databases">
        <authorList>
            <person name="Kallberg Y."/>
            <person name="Tangrot J."/>
            <person name="Rosling A."/>
        </authorList>
    </citation>
    <scope>NUCLEOTIDE SEQUENCE</scope>
    <source>
        <strain evidence="1">AU212A</strain>
    </source>
</reference>
<keyword evidence="2" id="KW-1185">Reference proteome</keyword>
<sequence length="399" mass="46925">PSSKSQQTSIRIADEAWIKHDIIIIEIEPPYRELHLLDEENKSLFEEMKKWVAEHPNEGLTECVEEFGIKPLGDALAKVLYNYKFPDFIITYDSKDKHQETNEKKRRNFERLLLRSGLVIEHERDAASDNVYVKLFAPFEKLCEQAHVIKLRMRLDTKSMKEFDELEKIVSQIDPHVVKIMRYFTHPINLKKQSAIFKVEKLRQFEGAEESKSLSDILLNFFSMSRRSLMVYRIIITANQIQKTVLSEGHEILAKCQIKSLAIQNLTKKRVYLNYFPLHDGPYKHEEKIKTKSLVEKTIYGEPRYKNVNDETVNRDVSDETVNRDVNDEKHGLRLNKRAWLYDNWVTSINRQPLEEIKEYFGEKLTLYFSWLGFYTTWLTIASIAGIIVIIYGVLDGMK</sequence>
<organism evidence="1 2">
    <name type="scientific">Scutellospora calospora</name>
    <dbReference type="NCBI Taxonomy" id="85575"/>
    <lineage>
        <taxon>Eukaryota</taxon>
        <taxon>Fungi</taxon>
        <taxon>Fungi incertae sedis</taxon>
        <taxon>Mucoromycota</taxon>
        <taxon>Glomeromycotina</taxon>
        <taxon>Glomeromycetes</taxon>
        <taxon>Diversisporales</taxon>
        <taxon>Gigasporaceae</taxon>
        <taxon>Scutellospora</taxon>
    </lineage>
</organism>
<evidence type="ECO:0000313" key="2">
    <source>
        <dbReference type="Proteomes" id="UP000789860"/>
    </source>
</evidence>
<comment type="caution">
    <text evidence="1">The sequence shown here is derived from an EMBL/GenBank/DDBJ whole genome shotgun (WGS) entry which is preliminary data.</text>
</comment>
<dbReference type="EMBL" id="CAJVPM010016596">
    <property type="protein sequence ID" value="CAG8614974.1"/>
    <property type="molecule type" value="Genomic_DNA"/>
</dbReference>
<proteinExistence type="predicted"/>
<feature type="non-terminal residue" evidence="1">
    <location>
        <position position="1"/>
    </location>
</feature>
<dbReference type="Proteomes" id="UP000789860">
    <property type="component" value="Unassembled WGS sequence"/>
</dbReference>
<gene>
    <name evidence="1" type="ORF">SCALOS_LOCUS7435</name>
</gene>
<evidence type="ECO:0000313" key="1">
    <source>
        <dbReference type="EMBL" id="CAG8614974.1"/>
    </source>
</evidence>